<organism evidence="8">
    <name type="scientific">marine sediment metagenome</name>
    <dbReference type="NCBI Taxonomy" id="412755"/>
    <lineage>
        <taxon>unclassified sequences</taxon>
        <taxon>metagenomes</taxon>
        <taxon>ecological metagenomes</taxon>
    </lineage>
</organism>
<dbReference type="SMART" id="SM00387">
    <property type="entry name" value="HATPase_c"/>
    <property type="match status" value="1"/>
</dbReference>
<evidence type="ECO:0000256" key="4">
    <source>
        <dbReference type="ARBA" id="ARBA00022777"/>
    </source>
</evidence>
<keyword evidence="6" id="KW-0902">Two-component regulatory system</keyword>
<comment type="caution">
    <text evidence="8">The sequence shown here is derived from an EMBL/GenBank/DDBJ whole genome shotgun (WGS) entry which is preliminary data.</text>
</comment>
<evidence type="ECO:0000256" key="3">
    <source>
        <dbReference type="ARBA" id="ARBA00022741"/>
    </source>
</evidence>
<evidence type="ECO:0000259" key="7">
    <source>
        <dbReference type="PROSITE" id="PS50109"/>
    </source>
</evidence>
<keyword evidence="4" id="KW-0418">Kinase</keyword>
<dbReference type="CDD" id="cd00082">
    <property type="entry name" value="HisKA"/>
    <property type="match status" value="1"/>
</dbReference>
<feature type="non-terminal residue" evidence="8">
    <location>
        <position position="1"/>
    </location>
</feature>
<dbReference type="SMART" id="SM00388">
    <property type="entry name" value="HisKA"/>
    <property type="match status" value="1"/>
</dbReference>
<evidence type="ECO:0000313" key="8">
    <source>
        <dbReference type="EMBL" id="GAG10286.1"/>
    </source>
</evidence>
<evidence type="ECO:0000256" key="2">
    <source>
        <dbReference type="ARBA" id="ARBA00022679"/>
    </source>
</evidence>
<dbReference type="Pfam" id="PF00512">
    <property type="entry name" value="HisKA"/>
    <property type="match status" value="1"/>
</dbReference>
<keyword evidence="3" id="KW-0547">Nucleotide-binding</keyword>
<reference evidence="8" key="1">
    <citation type="journal article" date="2014" name="Front. Microbiol.">
        <title>High frequency of phylogenetically diverse reductive dehalogenase-homologous genes in deep subseafloor sedimentary metagenomes.</title>
        <authorList>
            <person name="Kawai M."/>
            <person name="Futagami T."/>
            <person name="Toyoda A."/>
            <person name="Takaki Y."/>
            <person name="Nishi S."/>
            <person name="Hori S."/>
            <person name="Arai W."/>
            <person name="Tsubouchi T."/>
            <person name="Morono Y."/>
            <person name="Uchiyama I."/>
            <person name="Ito T."/>
            <person name="Fujiyama A."/>
            <person name="Inagaki F."/>
            <person name="Takami H."/>
        </authorList>
    </citation>
    <scope>NUCLEOTIDE SEQUENCE</scope>
    <source>
        <strain evidence="8">Expedition CK06-06</strain>
    </source>
</reference>
<dbReference type="GO" id="GO:0005524">
    <property type="term" value="F:ATP binding"/>
    <property type="evidence" value="ECO:0007669"/>
    <property type="project" value="UniProtKB-KW"/>
</dbReference>
<dbReference type="EMBL" id="BARS01020691">
    <property type="protein sequence ID" value="GAG10286.1"/>
    <property type="molecule type" value="Genomic_DNA"/>
</dbReference>
<proteinExistence type="predicted"/>
<protein>
    <recommendedName>
        <fullName evidence="7">Histidine kinase domain-containing protein</fullName>
    </recommendedName>
</protein>
<evidence type="ECO:0000256" key="1">
    <source>
        <dbReference type="ARBA" id="ARBA00022553"/>
    </source>
</evidence>
<gene>
    <name evidence="8" type="ORF">S01H1_33336</name>
</gene>
<dbReference type="Gene3D" id="1.10.287.130">
    <property type="match status" value="1"/>
</dbReference>
<dbReference type="Pfam" id="PF02518">
    <property type="entry name" value="HATPase_c"/>
    <property type="match status" value="1"/>
</dbReference>
<evidence type="ECO:0000256" key="5">
    <source>
        <dbReference type="ARBA" id="ARBA00022840"/>
    </source>
</evidence>
<accession>X0WC83</accession>
<name>X0WC83_9ZZZZ</name>
<feature type="non-terminal residue" evidence="8">
    <location>
        <position position="272"/>
    </location>
</feature>
<keyword evidence="1" id="KW-0597">Phosphoprotein</keyword>
<dbReference type="GO" id="GO:0000155">
    <property type="term" value="F:phosphorelay sensor kinase activity"/>
    <property type="evidence" value="ECO:0007669"/>
    <property type="project" value="InterPro"/>
</dbReference>
<dbReference type="SUPFAM" id="SSF55874">
    <property type="entry name" value="ATPase domain of HSP90 chaperone/DNA topoisomerase II/histidine kinase"/>
    <property type="match status" value="1"/>
</dbReference>
<dbReference type="PANTHER" id="PTHR43065">
    <property type="entry name" value="SENSOR HISTIDINE KINASE"/>
    <property type="match status" value="1"/>
</dbReference>
<dbReference type="SUPFAM" id="SSF47384">
    <property type="entry name" value="Homodimeric domain of signal transducing histidine kinase"/>
    <property type="match status" value="1"/>
</dbReference>
<keyword evidence="2" id="KW-0808">Transferase</keyword>
<sequence length="272" mass="30231">INTCPVKIEDESLVLAIARDTSVRKKAEEALIRSERLKALGEMAAGVAHDFNSLLAIILGNAQLLEMGVESYKSEEIKERLKIIIRTAYKGGDTVRRMRLFTRTELSTRHFSKIDLNEIVRSAIASTSPRRRYEAEAKGVTIKIKEKLGKLPLLLGSRSELMEVFTNLIFNAVESMSEGGEITIRSEAKENEILLYFTDTGKGIPDTLKDRIFDPFFTTKGPKTLGLGLSVCYGIIERHQGKIKVESIKGKGTTFTISIPIGRQSPSGEEQL</sequence>
<keyword evidence="5" id="KW-0067">ATP-binding</keyword>
<dbReference type="PRINTS" id="PR00344">
    <property type="entry name" value="BCTRLSENSOR"/>
</dbReference>
<dbReference type="PANTHER" id="PTHR43065:SF10">
    <property type="entry name" value="PEROXIDE STRESS-ACTIVATED HISTIDINE KINASE MAK3"/>
    <property type="match status" value="1"/>
</dbReference>
<dbReference type="InterPro" id="IPR036097">
    <property type="entry name" value="HisK_dim/P_sf"/>
</dbReference>
<dbReference type="PROSITE" id="PS50109">
    <property type="entry name" value="HIS_KIN"/>
    <property type="match status" value="1"/>
</dbReference>
<dbReference type="AlphaFoldDB" id="X0WC83"/>
<evidence type="ECO:0000256" key="6">
    <source>
        <dbReference type="ARBA" id="ARBA00023012"/>
    </source>
</evidence>
<dbReference type="Gene3D" id="3.30.565.10">
    <property type="entry name" value="Histidine kinase-like ATPase, C-terminal domain"/>
    <property type="match status" value="1"/>
</dbReference>
<dbReference type="InterPro" id="IPR005467">
    <property type="entry name" value="His_kinase_dom"/>
</dbReference>
<dbReference type="InterPro" id="IPR003661">
    <property type="entry name" value="HisK_dim/P_dom"/>
</dbReference>
<dbReference type="InterPro" id="IPR036890">
    <property type="entry name" value="HATPase_C_sf"/>
</dbReference>
<feature type="domain" description="Histidine kinase" evidence="7">
    <location>
        <begin position="46"/>
        <end position="263"/>
    </location>
</feature>
<dbReference type="InterPro" id="IPR003594">
    <property type="entry name" value="HATPase_dom"/>
</dbReference>
<dbReference type="InterPro" id="IPR004358">
    <property type="entry name" value="Sig_transdc_His_kin-like_C"/>
</dbReference>